<dbReference type="AlphaFoldDB" id="A0AAN9TN01"/>
<reference evidence="1 2" key="1">
    <citation type="submission" date="2024-03" db="EMBL/GenBank/DDBJ databases">
        <title>Adaptation during the transition from Ophiocordyceps entomopathogen to insect associate is accompanied by gene loss and intensified selection.</title>
        <authorList>
            <person name="Ward C.M."/>
            <person name="Onetto C.A."/>
            <person name="Borneman A.R."/>
        </authorList>
    </citation>
    <scope>NUCLEOTIDE SEQUENCE [LARGE SCALE GENOMIC DNA]</scope>
    <source>
        <strain evidence="1">AWRI1</strain>
        <tissue evidence="1">Single Adult Female</tissue>
    </source>
</reference>
<protein>
    <submittedName>
        <fullName evidence="1">Uncharacterized protein</fullName>
    </submittedName>
</protein>
<sequence>MNFVTMGMFTVVQTYGIDVSLLEKKFAVTRQVDGDGDGVEPRYIHCTVSTKSKIKNSSVASPARKIGFQIELRRGFD</sequence>
<dbReference type="EMBL" id="JBBCAQ010000010">
    <property type="protein sequence ID" value="KAK7602115.1"/>
    <property type="molecule type" value="Genomic_DNA"/>
</dbReference>
<dbReference type="Proteomes" id="UP001367676">
    <property type="component" value="Unassembled WGS sequence"/>
</dbReference>
<organism evidence="1 2">
    <name type="scientific">Parthenolecanium corni</name>
    <dbReference type="NCBI Taxonomy" id="536013"/>
    <lineage>
        <taxon>Eukaryota</taxon>
        <taxon>Metazoa</taxon>
        <taxon>Ecdysozoa</taxon>
        <taxon>Arthropoda</taxon>
        <taxon>Hexapoda</taxon>
        <taxon>Insecta</taxon>
        <taxon>Pterygota</taxon>
        <taxon>Neoptera</taxon>
        <taxon>Paraneoptera</taxon>
        <taxon>Hemiptera</taxon>
        <taxon>Sternorrhyncha</taxon>
        <taxon>Coccoidea</taxon>
        <taxon>Coccidae</taxon>
        <taxon>Parthenolecanium</taxon>
    </lineage>
</organism>
<keyword evidence="2" id="KW-1185">Reference proteome</keyword>
<gene>
    <name evidence="1" type="ORF">V9T40_009556</name>
</gene>
<proteinExistence type="predicted"/>
<accession>A0AAN9TN01</accession>
<evidence type="ECO:0000313" key="2">
    <source>
        <dbReference type="Proteomes" id="UP001367676"/>
    </source>
</evidence>
<comment type="caution">
    <text evidence="1">The sequence shown here is derived from an EMBL/GenBank/DDBJ whole genome shotgun (WGS) entry which is preliminary data.</text>
</comment>
<name>A0AAN9TN01_9HEMI</name>
<evidence type="ECO:0000313" key="1">
    <source>
        <dbReference type="EMBL" id="KAK7602115.1"/>
    </source>
</evidence>